<dbReference type="GO" id="GO:0007264">
    <property type="term" value="P:small GTPase-mediated signal transduction"/>
    <property type="evidence" value="ECO:0007669"/>
    <property type="project" value="TreeGrafter"/>
</dbReference>
<dbReference type="GO" id="GO:0005737">
    <property type="term" value="C:cytoplasm"/>
    <property type="evidence" value="ECO:0007669"/>
    <property type="project" value="TreeGrafter"/>
</dbReference>
<reference evidence="4" key="1">
    <citation type="submission" date="2007-12" db="EMBL/GenBank/DDBJ databases">
        <title>Annotation of Entamoeba dispar SAW760.</title>
        <authorList>
            <person name="Lorenzi H."/>
            <person name="Inman J."/>
            <person name="Schobel S."/>
            <person name="Amedeo P."/>
            <person name="Caler E."/>
        </authorList>
    </citation>
    <scope>NUCLEOTIDE SEQUENCE [LARGE SCALE GENOMIC DNA]</scope>
    <source>
        <strain evidence="4">ATCC PRA-260 / SAW760</strain>
    </source>
</reference>
<feature type="compositionally biased region" description="Basic and acidic residues" evidence="1">
    <location>
        <begin position="21"/>
        <end position="31"/>
    </location>
</feature>
<dbReference type="InterPro" id="IPR036865">
    <property type="entry name" value="CRAL-TRIO_dom_sf"/>
</dbReference>
<accession>B0EKV0</accession>
<dbReference type="AlphaFoldDB" id="B0EKV0"/>
<dbReference type="SMART" id="SM00324">
    <property type="entry name" value="RhoGAP"/>
    <property type="match status" value="1"/>
</dbReference>
<proteinExistence type="predicted"/>
<dbReference type="eggNOG" id="KOG4406">
    <property type="taxonomic scope" value="Eukaryota"/>
</dbReference>
<feature type="region of interest" description="Disordered" evidence="1">
    <location>
        <begin position="1"/>
        <end position="31"/>
    </location>
</feature>
<keyword evidence="4" id="KW-1185">Reference proteome</keyword>
<organism evidence="4">
    <name type="scientific">Entamoeba dispar (strain ATCC PRA-260 / SAW760)</name>
    <dbReference type="NCBI Taxonomy" id="370354"/>
    <lineage>
        <taxon>Eukaryota</taxon>
        <taxon>Amoebozoa</taxon>
        <taxon>Evosea</taxon>
        <taxon>Archamoebae</taxon>
        <taxon>Mastigamoebida</taxon>
        <taxon>Entamoebidae</taxon>
        <taxon>Entamoeba</taxon>
    </lineage>
</organism>
<dbReference type="InterPro" id="IPR000198">
    <property type="entry name" value="RhoGAP_dom"/>
</dbReference>
<evidence type="ECO:0000313" key="3">
    <source>
        <dbReference type="EMBL" id="EDR24870.1"/>
    </source>
</evidence>
<dbReference type="RefSeq" id="XP_001738807.1">
    <property type="nucleotide sequence ID" value="XM_001738755.1"/>
</dbReference>
<name>B0EKV0_ENTDS</name>
<evidence type="ECO:0000313" key="4">
    <source>
        <dbReference type="Proteomes" id="UP000008076"/>
    </source>
</evidence>
<dbReference type="CDD" id="cd00159">
    <property type="entry name" value="RhoGAP"/>
    <property type="match status" value="1"/>
</dbReference>
<dbReference type="SUPFAM" id="SSF48350">
    <property type="entry name" value="GTPase activation domain, GAP"/>
    <property type="match status" value="1"/>
</dbReference>
<dbReference type="PROSITE" id="PS50238">
    <property type="entry name" value="RHOGAP"/>
    <property type="match status" value="1"/>
</dbReference>
<gene>
    <name evidence="3" type="ORF">EDI_216890</name>
</gene>
<dbReference type="OrthoDB" id="28370at2759"/>
<protein>
    <recommendedName>
        <fullName evidence="2">Rho-GAP domain-containing protein</fullName>
    </recommendedName>
</protein>
<sequence>MELDKALIDNYETQPLTPKTNKIENKETESNKEIEIPIEKEEEKNELKEELKCSISPPILIDESQLSSKKKQQVFEFYKKKKRTIFELEYKDCFFPNDNEVFEEDDIRLQREIKKANEMNFEEFNSQVIINKGFDRKHRHIIIFNQDVLVDNTPNFPQKFYFFILKSLQFIYQKEFVVIYINKINQIPYGVFEMLYVRLPNQIKSNIYKIYSFITPSISLKSINFIKSDDLNKFVIVKDLFEFFKDIPMGTISIPHEFLESLATQHPIFGIPLSDAVHHPFRGSTTAPLIIECAIMYFSSKVEVISIEGIFRMAGSKQRIEQLIKEFNCGIRSEFEENEDPHVVCSLLKHYLRSLPTPLLTYPIGDEIAELFKNDTMVTEDKMKSTIKKLPEENKSLLYHLVVLGKIICSHVSENKMSTSNMGIMFGPCIYWSEVTNIEAISKAKNISLFFTYLLDHADKILASE</sequence>
<feature type="domain" description="Rho-GAP" evidence="2">
    <location>
        <begin position="271"/>
        <end position="462"/>
    </location>
</feature>
<evidence type="ECO:0000256" key="1">
    <source>
        <dbReference type="SAM" id="MobiDB-lite"/>
    </source>
</evidence>
<dbReference type="Gene3D" id="1.10.555.10">
    <property type="entry name" value="Rho GTPase activation protein"/>
    <property type="match status" value="1"/>
</dbReference>
<dbReference type="PANTHER" id="PTHR45808">
    <property type="entry name" value="RHO GTPASE-ACTIVATING PROTEIN 68F"/>
    <property type="match status" value="1"/>
</dbReference>
<dbReference type="GO" id="GO:0005096">
    <property type="term" value="F:GTPase activator activity"/>
    <property type="evidence" value="ECO:0007669"/>
    <property type="project" value="TreeGrafter"/>
</dbReference>
<dbReference type="PANTHER" id="PTHR45808:SF2">
    <property type="entry name" value="RHO GTPASE-ACTIVATING PROTEIN 68F"/>
    <property type="match status" value="1"/>
</dbReference>
<dbReference type="Gene3D" id="3.40.525.10">
    <property type="entry name" value="CRAL-TRIO lipid binding domain"/>
    <property type="match status" value="1"/>
</dbReference>
<dbReference type="KEGG" id="edi:EDI_216890"/>
<feature type="compositionally biased region" description="Polar residues" evidence="1">
    <location>
        <begin position="11"/>
        <end position="20"/>
    </location>
</feature>
<dbReference type="OMA" id="ETMHPRI"/>
<dbReference type="Pfam" id="PF00620">
    <property type="entry name" value="RhoGAP"/>
    <property type="match status" value="1"/>
</dbReference>
<dbReference type="Proteomes" id="UP000008076">
    <property type="component" value="Unassembled WGS sequence"/>
</dbReference>
<dbReference type="GeneID" id="5883909"/>
<dbReference type="VEuPathDB" id="AmoebaDB:EDI_216890"/>
<evidence type="ECO:0000259" key="2">
    <source>
        <dbReference type="PROSITE" id="PS50238"/>
    </source>
</evidence>
<dbReference type="InterPro" id="IPR008936">
    <property type="entry name" value="Rho_GTPase_activation_prot"/>
</dbReference>
<dbReference type="EMBL" id="DS549789">
    <property type="protein sequence ID" value="EDR24870.1"/>
    <property type="molecule type" value="Genomic_DNA"/>
</dbReference>